<dbReference type="EMBL" id="GBRH01160718">
    <property type="protein sequence ID" value="JAE37178.1"/>
    <property type="molecule type" value="Transcribed_RNA"/>
</dbReference>
<sequence>MDPFLNCINSKLLLQNRMKIHIIQVNALLLYELRENLKQAKCLFSSQQTKMNLF</sequence>
<name>A0A0A9HWB5_ARUDO</name>
<evidence type="ECO:0000313" key="1">
    <source>
        <dbReference type="EMBL" id="JAE37178.1"/>
    </source>
</evidence>
<organism evidence="1">
    <name type="scientific">Arundo donax</name>
    <name type="common">Giant reed</name>
    <name type="synonym">Donax arundinaceus</name>
    <dbReference type="NCBI Taxonomy" id="35708"/>
    <lineage>
        <taxon>Eukaryota</taxon>
        <taxon>Viridiplantae</taxon>
        <taxon>Streptophyta</taxon>
        <taxon>Embryophyta</taxon>
        <taxon>Tracheophyta</taxon>
        <taxon>Spermatophyta</taxon>
        <taxon>Magnoliopsida</taxon>
        <taxon>Liliopsida</taxon>
        <taxon>Poales</taxon>
        <taxon>Poaceae</taxon>
        <taxon>PACMAD clade</taxon>
        <taxon>Arundinoideae</taxon>
        <taxon>Arundineae</taxon>
        <taxon>Arundo</taxon>
    </lineage>
</organism>
<reference evidence="1" key="1">
    <citation type="submission" date="2014-09" db="EMBL/GenBank/DDBJ databases">
        <authorList>
            <person name="Magalhaes I.L.F."/>
            <person name="Oliveira U."/>
            <person name="Santos F.R."/>
            <person name="Vidigal T.H.D.A."/>
            <person name="Brescovit A.D."/>
            <person name="Santos A.J."/>
        </authorList>
    </citation>
    <scope>NUCLEOTIDE SEQUENCE</scope>
    <source>
        <tissue evidence="1">Shoot tissue taken approximately 20 cm above the soil surface</tissue>
    </source>
</reference>
<protein>
    <submittedName>
        <fullName evidence="1">Uncharacterized protein</fullName>
    </submittedName>
</protein>
<proteinExistence type="predicted"/>
<reference evidence="1" key="2">
    <citation type="journal article" date="2015" name="Data Brief">
        <title>Shoot transcriptome of the giant reed, Arundo donax.</title>
        <authorList>
            <person name="Barrero R.A."/>
            <person name="Guerrero F.D."/>
            <person name="Moolhuijzen P."/>
            <person name="Goolsby J.A."/>
            <person name="Tidwell J."/>
            <person name="Bellgard S.E."/>
            <person name="Bellgard M.I."/>
        </authorList>
    </citation>
    <scope>NUCLEOTIDE SEQUENCE</scope>
    <source>
        <tissue evidence="1">Shoot tissue taken approximately 20 cm above the soil surface</tissue>
    </source>
</reference>
<accession>A0A0A9HWB5</accession>
<dbReference type="AlphaFoldDB" id="A0A0A9HWB5"/>